<evidence type="ECO:0000256" key="7">
    <source>
        <dbReference type="HAMAP-Rule" id="MF_01454"/>
    </source>
</evidence>
<dbReference type="SUPFAM" id="SSF52540">
    <property type="entry name" value="P-loop containing nucleoside triphosphate hydrolases"/>
    <property type="match status" value="1"/>
</dbReference>
<proteinExistence type="inferred from homology"/>
<feature type="binding site" evidence="7">
    <location>
        <begin position="309"/>
        <end position="312"/>
    </location>
    <ligand>
        <name>GTP</name>
        <dbReference type="ChEBI" id="CHEBI:37565"/>
    </ligand>
</feature>
<dbReference type="SUPFAM" id="SSF82051">
    <property type="entry name" value="Obg GTP-binding protein N-terminal domain"/>
    <property type="match status" value="1"/>
</dbReference>
<reference evidence="11 12" key="1">
    <citation type="journal article" date="2016" name="Nat. Commun.">
        <title>Thousands of microbial genomes shed light on interconnected biogeochemical processes in an aquifer system.</title>
        <authorList>
            <person name="Anantharaman K."/>
            <person name="Brown C.T."/>
            <person name="Hug L.A."/>
            <person name="Sharon I."/>
            <person name="Castelle C.J."/>
            <person name="Probst A.J."/>
            <person name="Thomas B.C."/>
            <person name="Singh A."/>
            <person name="Wilkins M.J."/>
            <person name="Karaoz U."/>
            <person name="Brodie E.L."/>
            <person name="Williams K.H."/>
            <person name="Hubbard S.S."/>
            <person name="Banfield J.F."/>
        </authorList>
    </citation>
    <scope>NUCLEOTIDE SEQUENCE [LARGE SCALE GENOMIC DNA]</scope>
</reference>
<feature type="binding site" evidence="7">
    <location>
        <begin position="183"/>
        <end position="190"/>
    </location>
    <ligand>
        <name>GTP</name>
        <dbReference type="ChEBI" id="CHEBI:37565"/>
    </ligand>
</feature>
<dbReference type="GO" id="GO:0005525">
    <property type="term" value="F:GTP binding"/>
    <property type="evidence" value="ECO:0007669"/>
    <property type="project" value="UniProtKB-UniRule"/>
</dbReference>
<comment type="subcellular location">
    <subcellularLocation>
        <location evidence="7">Cytoplasm</location>
    </subcellularLocation>
</comment>
<evidence type="ECO:0000313" key="11">
    <source>
        <dbReference type="EMBL" id="OGD74553.1"/>
    </source>
</evidence>
<dbReference type="GO" id="GO:0042254">
    <property type="term" value="P:ribosome biogenesis"/>
    <property type="evidence" value="ECO:0007669"/>
    <property type="project" value="UniProtKB-UniRule"/>
</dbReference>
<evidence type="ECO:0000256" key="6">
    <source>
        <dbReference type="ARBA" id="ARBA00023134"/>
    </source>
</evidence>
<dbReference type="PANTHER" id="PTHR11702">
    <property type="entry name" value="DEVELOPMENTALLY REGULATED GTP-BINDING PROTEIN-RELATED"/>
    <property type="match status" value="1"/>
</dbReference>
<dbReference type="InterPro" id="IPR006073">
    <property type="entry name" value="GTP-bd"/>
</dbReference>
<evidence type="ECO:0000256" key="8">
    <source>
        <dbReference type="SAM" id="MobiDB-lite"/>
    </source>
</evidence>
<dbReference type="FunFam" id="2.70.210.12:FF:000001">
    <property type="entry name" value="GTPase Obg"/>
    <property type="match status" value="1"/>
</dbReference>
<dbReference type="InterPro" id="IPR006169">
    <property type="entry name" value="GTP1_OBG_dom"/>
</dbReference>
<keyword evidence="4 7" id="KW-0378">Hydrolase</keyword>
<dbReference type="InterPro" id="IPR045086">
    <property type="entry name" value="OBG_GTPase"/>
</dbReference>
<dbReference type="PROSITE" id="PS51883">
    <property type="entry name" value="OBG"/>
    <property type="match status" value="1"/>
</dbReference>
<keyword evidence="2 7" id="KW-0963">Cytoplasm</keyword>
<comment type="similarity">
    <text evidence="1 7">Belongs to the TRAFAC class OBG-HflX-like GTPase superfamily. OBG GTPase family.</text>
</comment>
<feature type="compositionally biased region" description="Gly residues" evidence="8">
    <location>
        <begin position="31"/>
        <end position="40"/>
    </location>
</feature>
<dbReference type="InterPro" id="IPR014100">
    <property type="entry name" value="GTP-bd_Obg/CgtA"/>
</dbReference>
<evidence type="ECO:0000256" key="3">
    <source>
        <dbReference type="ARBA" id="ARBA00022741"/>
    </source>
</evidence>
<dbReference type="Proteomes" id="UP000176191">
    <property type="component" value="Unassembled WGS sequence"/>
</dbReference>
<keyword evidence="3 7" id="KW-0547">Nucleotide-binding</keyword>
<accession>A0A1F5F4J7</accession>
<name>A0A1F5F4J7_9BACT</name>
<evidence type="ECO:0000256" key="4">
    <source>
        <dbReference type="ARBA" id="ARBA00022801"/>
    </source>
</evidence>
<dbReference type="PIRSF" id="PIRSF002401">
    <property type="entry name" value="GTP_bd_Obg/CgtA"/>
    <property type="match status" value="1"/>
</dbReference>
<dbReference type="GO" id="GO:0000287">
    <property type="term" value="F:magnesium ion binding"/>
    <property type="evidence" value="ECO:0007669"/>
    <property type="project" value="InterPro"/>
</dbReference>
<feature type="region of interest" description="Disordered" evidence="8">
    <location>
        <begin position="20"/>
        <end position="40"/>
    </location>
</feature>
<feature type="binding site" evidence="7">
    <location>
        <begin position="338"/>
        <end position="340"/>
    </location>
    <ligand>
        <name>GTP</name>
        <dbReference type="ChEBI" id="CHEBI:37565"/>
    </ligand>
</feature>
<dbReference type="EMBL" id="MFAK01000033">
    <property type="protein sequence ID" value="OGD74553.1"/>
    <property type="molecule type" value="Genomic_DNA"/>
</dbReference>
<keyword evidence="7" id="KW-0479">Metal-binding</keyword>
<feature type="binding site" evidence="7">
    <location>
        <position position="210"/>
    </location>
    <ligand>
        <name>Mg(2+)</name>
        <dbReference type="ChEBI" id="CHEBI:18420"/>
    </ligand>
</feature>
<comment type="cofactor">
    <cofactor evidence="7">
        <name>Mg(2+)</name>
        <dbReference type="ChEBI" id="CHEBI:18420"/>
    </cofactor>
</comment>
<dbReference type="AlphaFoldDB" id="A0A1F5F4J7"/>
<dbReference type="PROSITE" id="PS51710">
    <property type="entry name" value="G_OBG"/>
    <property type="match status" value="1"/>
</dbReference>
<dbReference type="Pfam" id="PF01018">
    <property type="entry name" value="GTP1_OBG"/>
    <property type="match status" value="2"/>
</dbReference>
<dbReference type="NCBIfam" id="NF008956">
    <property type="entry name" value="PRK12299.1"/>
    <property type="match status" value="1"/>
</dbReference>
<organism evidence="11 12">
    <name type="scientific">Candidatus Collierbacteria bacterium RIFOXYA2_FULL_46_10</name>
    <dbReference type="NCBI Taxonomy" id="1817726"/>
    <lineage>
        <taxon>Bacteria</taxon>
        <taxon>Candidatus Collieribacteriota</taxon>
    </lineage>
</organism>
<comment type="function">
    <text evidence="7">An essential GTPase which binds GTP, GDP and possibly (p)ppGpp with moderate affinity, with high nucleotide exchange rates and a fairly low GTP hydrolysis rate. Plays a role in control of the cell cycle, stress response, ribosome biogenesis and in those bacteria that undergo differentiation, in morphogenesis control.</text>
</comment>
<feature type="binding site" evidence="7">
    <location>
        <begin position="229"/>
        <end position="232"/>
    </location>
    <ligand>
        <name>GTP</name>
        <dbReference type="ChEBI" id="CHEBI:37565"/>
    </ligand>
</feature>
<evidence type="ECO:0000259" key="9">
    <source>
        <dbReference type="PROSITE" id="PS51710"/>
    </source>
</evidence>
<dbReference type="Gene3D" id="3.40.50.300">
    <property type="entry name" value="P-loop containing nucleotide triphosphate hydrolases"/>
    <property type="match status" value="1"/>
</dbReference>
<dbReference type="InterPro" id="IPR027417">
    <property type="entry name" value="P-loop_NTPase"/>
</dbReference>
<evidence type="ECO:0000259" key="10">
    <source>
        <dbReference type="PROSITE" id="PS51883"/>
    </source>
</evidence>
<evidence type="ECO:0000313" key="12">
    <source>
        <dbReference type="Proteomes" id="UP000176191"/>
    </source>
</evidence>
<comment type="caution">
    <text evidence="11">The sequence shown here is derived from an EMBL/GenBank/DDBJ whole genome shotgun (WGS) entry which is preliminary data.</text>
</comment>
<dbReference type="InterPro" id="IPR031167">
    <property type="entry name" value="G_OBG"/>
</dbReference>
<dbReference type="CDD" id="cd01898">
    <property type="entry name" value="Obg"/>
    <property type="match status" value="1"/>
</dbReference>
<gene>
    <name evidence="7" type="primary">obg</name>
    <name evidence="11" type="ORF">A2228_01655</name>
</gene>
<keyword evidence="6 7" id="KW-0342">GTP-binding</keyword>
<dbReference type="EC" id="3.6.5.-" evidence="7"/>
<dbReference type="NCBIfam" id="TIGR02729">
    <property type="entry name" value="Obg_CgtA"/>
    <property type="match status" value="1"/>
</dbReference>
<dbReference type="HAMAP" id="MF_01454">
    <property type="entry name" value="GTPase_Obg"/>
    <property type="match status" value="1"/>
</dbReference>
<sequence>MKDLARIYVKAGDGGSGKLSFRHERYAPKGGPDGGDGGKGGDVYLVADENLENLIEFNYQKRFAAENGESGGSKKMHGKNTEDVMVKVPVGTMVYEIPASYAEADLRERDIWEKVSESRKLLVDMTAHGQKFLAAWGGKGGRGNWQFRSSTNQTPQEFEPGESGEEKYLLMELKVVAEVGIIGLPNVGKSSLLKALTRANPKIAGYPFTTLEPNLGVAQIREKRVILVDVPGVVEEAWEGKGIGPWFMRHLERCTTLVHVLAPGERELTYKEEVSEISEQLGRDYQVVRKELEKYGQGLPEKKEIVVVNKMELVNEKLREKIEAEMNRLIHKKILWISAEMREVGELIEELQ</sequence>
<dbReference type="PRINTS" id="PR00326">
    <property type="entry name" value="GTP1OBG"/>
</dbReference>
<keyword evidence="5 7" id="KW-0460">Magnesium</keyword>
<evidence type="ECO:0000256" key="1">
    <source>
        <dbReference type="ARBA" id="ARBA00007699"/>
    </source>
</evidence>
<comment type="subunit">
    <text evidence="7">Monomer.</text>
</comment>
<dbReference type="Gene3D" id="2.70.210.12">
    <property type="entry name" value="GTP1/OBG domain"/>
    <property type="match status" value="1"/>
</dbReference>
<evidence type="ECO:0000256" key="2">
    <source>
        <dbReference type="ARBA" id="ARBA00022490"/>
    </source>
</evidence>
<dbReference type="GO" id="GO:0003924">
    <property type="term" value="F:GTPase activity"/>
    <property type="evidence" value="ECO:0007669"/>
    <property type="project" value="UniProtKB-UniRule"/>
</dbReference>
<feature type="domain" description="Obg" evidence="10">
    <location>
        <begin position="1"/>
        <end position="176"/>
    </location>
</feature>
<protein>
    <recommendedName>
        <fullName evidence="7">GTPase Obg</fullName>
        <ecNumber evidence="7">3.6.5.-</ecNumber>
    </recommendedName>
    <alternativeName>
        <fullName evidence="7">GTP-binding protein Obg</fullName>
    </alternativeName>
</protein>
<evidence type="ECO:0000256" key="5">
    <source>
        <dbReference type="ARBA" id="ARBA00022842"/>
    </source>
</evidence>
<dbReference type="InterPro" id="IPR036726">
    <property type="entry name" value="GTP1_OBG_dom_sf"/>
</dbReference>
<dbReference type="Pfam" id="PF01926">
    <property type="entry name" value="MMR_HSR1"/>
    <property type="match status" value="1"/>
</dbReference>
<feature type="domain" description="OBG-type G" evidence="9">
    <location>
        <begin position="177"/>
        <end position="352"/>
    </location>
</feature>
<dbReference type="PANTHER" id="PTHR11702:SF31">
    <property type="entry name" value="MITOCHONDRIAL RIBOSOME-ASSOCIATED GTPASE 2"/>
    <property type="match status" value="1"/>
</dbReference>
<feature type="binding site" evidence="7">
    <location>
        <position position="190"/>
    </location>
    <ligand>
        <name>Mg(2+)</name>
        <dbReference type="ChEBI" id="CHEBI:18420"/>
    </ligand>
</feature>
<dbReference type="GO" id="GO:0005737">
    <property type="term" value="C:cytoplasm"/>
    <property type="evidence" value="ECO:0007669"/>
    <property type="project" value="UniProtKB-SubCell"/>
</dbReference>
<feature type="binding site" evidence="7">
    <location>
        <begin position="208"/>
        <end position="212"/>
    </location>
    <ligand>
        <name>GTP</name>
        <dbReference type="ChEBI" id="CHEBI:37565"/>
    </ligand>
</feature>